<dbReference type="Proteomes" id="UP000886520">
    <property type="component" value="Chromosome 19"/>
</dbReference>
<dbReference type="Gene3D" id="3.40.30.10">
    <property type="entry name" value="Glutaredoxin"/>
    <property type="match status" value="1"/>
</dbReference>
<dbReference type="InterPro" id="IPR050217">
    <property type="entry name" value="Peroxiredoxin"/>
</dbReference>
<dbReference type="PROSITE" id="PS51352">
    <property type="entry name" value="THIOREDOXIN_2"/>
    <property type="match status" value="1"/>
</dbReference>
<dbReference type="OrthoDB" id="185659at2759"/>
<protein>
    <recommendedName>
        <fullName evidence="2">thioredoxin-dependent peroxiredoxin</fullName>
        <ecNumber evidence="2">1.11.1.24</ecNumber>
    </recommendedName>
</protein>
<evidence type="ECO:0000256" key="1">
    <source>
        <dbReference type="ARBA" id="ARBA00009796"/>
    </source>
</evidence>
<dbReference type="InterPro" id="IPR036249">
    <property type="entry name" value="Thioredoxin-like_sf"/>
</dbReference>
<dbReference type="PANTHER" id="PTHR10681:SF128">
    <property type="entry name" value="THIOREDOXIN-DEPENDENT PEROXIDE REDUCTASE, MITOCHONDRIAL"/>
    <property type="match status" value="1"/>
</dbReference>
<dbReference type="GO" id="GO:0042744">
    <property type="term" value="P:hydrogen peroxide catabolic process"/>
    <property type="evidence" value="ECO:0007669"/>
    <property type="project" value="TreeGrafter"/>
</dbReference>
<evidence type="ECO:0000256" key="7">
    <source>
        <dbReference type="ARBA" id="ARBA00049091"/>
    </source>
</evidence>
<evidence type="ECO:0000259" key="8">
    <source>
        <dbReference type="PROSITE" id="PS51352"/>
    </source>
</evidence>
<dbReference type="GO" id="GO:0008379">
    <property type="term" value="F:thioredoxin peroxidase activity"/>
    <property type="evidence" value="ECO:0007669"/>
    <property type="project" value="TreeGrafter"/>
</dbReference>
<evidence type="ECO:0000313" key="9">
    <source>
        <dbReference type="EMBL" id="KAI5064976.1"/>
    </source>
</evidence>
<comment type="catalytic activity">
    <reaction evidence="7">
        <text>a hydroperoxide + [thioredoxin]-dithiol = an alcohol + [thioredoxin]-disulfide + H2O</text>
        <dbReference type="Rhea" id="RHEA:62620"/>
        <dbReference type="Rhea" id="RHEA-COMP:10698"/>
        <dbReference type="Rhea" id="RHEA-COMP:10700"/>
        <dbReference type="ChEBI" id="CHEBI:15377"/>
        <dbReference type="ChEBI" id="CHEBI:29950"/>
        <dbReference type="ChEBI" id="CHEBI:30879"/>
        <dbReference type="ChEBI" id="CHEBI:35924"/>
        <dbReference type="ChEBI" id="CHEBI:50058"/>
        <dbReference type="EC" id="1.11.1.24"/>
    </reaction>
</comment>
<comment type="caution">
    <text evidence="9">The sequence shown here is derived from an EMBL/GenBank/DDBJ whole genome shotgun (WGS) entry which is preliminary data.</text>
</comment>
<evidence type="ECO:0000256" key="2">
    <source>
        <dbReference type="ARBA" id="ARBA00013017"/>
    </source>
</evidence>
<dbReference type="InterPro" id="IPR013766">
    <property type="entry name" value="Thioredoxin_domain"/>
</dbReference>
<gene>
    <name evidence="9" type="ORF">GOP47_0019671</name>
</gene>
<dbReference type="InterPro" id="IPR000866">
    <property type="entry name" value="AhpC/TSA"/>
</dbReference>
<dbReference type="Pfam" id="PF00578">
    <property type="entry name" value="AhpC-TSA"/>
    <property type="match status" value="1"/>
</dbReference>
<keyword evidence="10" id="KW-1185">Reference proteome</keyword>
<dbReference type="Pfam" id="PF10417">
    <property type="entry name" value="1-cysPrx_C"/>
    <property type="match status" value="1"/>
</dbReference>
<evidence type="ECO:0000256" key="4">
    <source>
        <dbReference type="ARBA" id="ARBA00023002"/>
    </source>
</evidence>
<comment type="function">
    <text evidence="6">Thiol-specific peroxidase that catalyzes the reduction of hydrogen peroxide and organic hydroperoxides to water and alcohols, respectively. Plays a role in cell protection against oxidative stress by detoxifying peroxides. May be an antioxidant enzyme particularly in the developing shoot and photosynthesizing leaf.</text>
</comment>
<dbReference type="GO" id="GO:0045454">
    <property type="term" value="P:cell redox homeostasis"/>
    <property type="evidence" value="ECO:0007669"/>
    <property type="project" value="TreeGrafter"/>
</dbReference>
<name>A0A9D4Z9U7_ADICA</name>
<comment type="similarity">
    <text evidence="1">Belongs to the peroxiredoxin family. AhpC/Prx1 subfamily.</text>
</comment>
<dbReference type="CDD" id="cd03015">
    <property type="entry name" value="PRX_Typ2cys"/>
    <property type="match status" value="1"/>
</dbReference>
<dbReference type="InterPro" id="IPR019479">
    <property type="entry name" value="Peroxiredoxin_C"/>
</dbReference>
<evidence type="ECO:0000313" key="10">
    <source>
        <dbReference type="Proteomes" id="UP000886520"/>
    </source>
</evidence>
<organism evidence="9 10">
    <name type="scientific">Adiantum capillus-veneris</name>
    <name type="common">Maidenhair fern</name>
    <dbReference type="NCBI Taxonomy" id="13818"/>
    <lineage>
        <taxon>Eukaryota</taxon>
        <taxon>Viridiplantae</taxon>
        <taxon>Streptophyta</taxon>
        <taxon>Embryophyta</taxon>
        <taxon>Tracheophyta</taxon>
        <taxon>Polypodiopsida</taxon>
        <taxon>Polypodiidae</taxon>
        <taxon>Polypodiales</taxon>
        <taxon>Pteridineae</taxon>
        <taxon>Pteridaceae</taxon>
        <taxon>Vittarioideae</taxon>
        <taxon>Adiantum</taxon>
    </lineage>
</organism>
<proteinExistence type="inferred from homology"/>
<feature type="domain" description="Thioredoxin" evidence="8">
    <location>
        <begin position="79"/>
        <end position="238"/>
    </location>
</feature>
<dbReference type="AlphaFoldDB" id="A0A9D4Z9U7"/>
<dbReference type="FunFam" id="3.40.30.10:FF:000063">
    <property type="entry name" value="2-Cys peroxiredoxin BAS1, chloroplastic"/>
    <property type="match status" value="1"/>
</dbReference>
<keyword evidence="4" id="KW-0560">Oxidoreductase</keyword>
<evidence type="ECO:0000256" key="6">
    <source>
        <dbReference type="ARBA" id="ARBA00045169"/>
    </source>
</evidence>
<dbReference type="GO" id="GO:0006979">
    <property type="term" value="P:response to oxidative stress"/>
    <property type="evidence" value="ECO:0007669"/>
    <property type="project" value="TreeGrafter"/>
</dbReference>
<dbReference type="PANTHER" id="PTHR10681">
    <property type="entry name" value="THIOREDOXIN PEROXIDASE"/>
    <property type="match status" value="1"/>
</dbReference>
<evidence type="ECO:0000256" key="3">
    <source>
        <dbReference type="ARBA" id="ARBA00022862"/>
    </source>
</evidence>
<sequence length="272" mass="30041">MKTVVGAADMPTTAKAALPSSLCTHVQHQKGLGNALFIKRPALFRKSPPPRLSWRSSPRRRPLITTSASINPAPSGESPLVGNMAPDFEAEGVLDQEFVKIKLSDYIGKSFVVLFFYPLDFTFVCPTEITAFSDKYSEFEKINTKIIGISTDSVFSHLAWVQIDRKSGGLGDLQYPLASDLTKTISRTYTVLIRDQGVALRGLFIIDKSRIIQYASVNNLAFGRSVDETLRILHAIQHVQEHPDQVCPAGWKLGEKSISSNPKLSKDFFAAI</sequence>
<dbReference type="EC" id="1.11.1.24" evidence="2"/>
<dbReference type="SUPFAM" id="SSF52833">
    <property type="entry name" value="Thioredoxin-like"/>
    <property type="match status" value="1"/>
</dbReference>
<evidence type="ECO:0000256" key="5">
    <source>
        <dbReference type="ARBA" id="ARBA00023157"/>
    </source>
</evidence>
<keyword evidence="5" id="KW-1015">Disulfide bond</keyword>
<dbReference type="GO" id="GO:0033554">
    <property type="term" value="P:cellular response to stress"/>
    <property type="evidence" value="ECO:0007669"/>
    <property type="project" value="TreeGrafter"/>
</dbReference>
<reference evidence="9" key="1">
    <citation type="submission" date="2021-01" db="EMBL/GenBank/DDBJ databases">
        <title>Adiantum capillus-veneris genome.</title>
        <authorList>
            <person name="Fang Y."/>
            <person name="Liao Q."/>
        </authorList>
    </citation>
    <scope>NUCLEOTIDE SEQUENCE</scope>
    <source>
        <strain evidence="9">H3</strain>
        <tissue evidence="9">Leaf</tissue>
    </source>
</reference>
<keyword evidence="3" id="KW-0049">Antioxidant</keyword>
<accession>A0A9D4Z9U7</accession>
<dbReference type="EMBL" id="JABFUD020000019">
    <property type="protein sequence ID" value="KAI5064976.1"/>
    <property type="molecule type" value="Genomic_DNA"/>
</dbReference>